<evidence type="ECO:0000256" key="3">
    <source>
        <dbReference type="SAM" id="MobiDB-lite"/>
    </source>
</evidence>
<dbReference type="KEGG" id="soe:110803441"/>
<reference evidence="5" key="1">
    <citation type="journal article" date="2021" name="Nat. Commun.">
        <title>Genomic analyses provide insights into spinach domestication and the genetic basis of agronomic traits.</title>
        <authorList>
            <person name="Cai X."/>
            <person name="Sun X."/>
            <person name="Xu C."/>
            <person name="Sun H."/>
            <person name="Wang X."/>
            <person name="Ge C."/>
            <person name="Zhang Z."/>
            <person name="Wang Q."/>
            <person name="Fei Z."/>
            <person name="Jiao C."/>
            <person name="Wang Q."/>
        </authorList>
    </citation>
    <scope>NUCLEOTIDE SEQUENCE [LARGE SCALE GENOMIC DNA]</scope>
    <source>
        <strain evidence="5">cv. Varoflay</strain>
    </source>
</reference>
<keyword evidence="5" id="KW-1185">Reference proteome</keyword>
<dbReference type="OrthoDB" id="2016095at2759"/>
<dbReference type="PANTHER" id="PTHR47186">
    <property type="entry name" value="LEUCINE-RICH REPEAT-CONTAINING PROTEIN 57"/>
    <property type="match status" value="1"/>
</dbReference>
<reference evidence="6" key="2">
    <citation type="submission" date="2025-08" db="UniProtKB">
        <authorList>
            <consortium name="RefSeq"/>
        </authorList>
    </citation>
    <scope>IDENTIFICATION</scope>
    <source>
        <tissue evidence="6">Leaf</tissue>
    </source>
</reference>
<dbReference type="SMART" id="SM00666">
    <property type="entry name" value="PB1"/>
    <property type="match status" value="1"/>
</dbReference>
<feature type="region of interest" description="Disordered" evidence="3">
    <location>
        <begin position="1693"/>
        <end position="1716"/>
    </location>
</feature>
<feature type="region of interest" description="Disordered" evidence="3">
    <location>
        <begin position="1310"/>
        <end position="1357"/>
    </location>
</feature>
<feature type="compositionally biased region" description="Low complexity" evidence="3">
    <location>
        <begin position="1702"/>
        <end position="1711"/>
    </location>
</feature>
<protein>
    <recommendedName>
        <fullName evidence="4">PB1 domain-containing protein</fullName>
    </recommendedName>
</protein>
<dbReference type="RefSeq" id="XP_021864640.1">
    <property type="nucleotide sequence ID" value="XM_022008948.2"/>
</dbReference>
<dbReference type="GeneID" id="110803441"/>
<evidence type="ECO:0000313" key="6">
    <source>
        <dbReference type="RefSeq" id="XP_021864640.1"/>
    </source>
</evidence>
<evidence type="ECO:0000256" key="2">
    <source>
        <dbReference type="ARBA" id="ARBA00022737"/>
    </source>
</evidence>
<dbReference type="Pfam" id="PF00564">
    <property type="entry name" value="PB1"/>
    <property type="match status" value="1"/>
</dbReference>
<evidence type="ECO:0000259" key="4">
    <source>
        <dbReference type="SMART" id="SM00666"/>
    </source>
</evidence>
<feature type="domain" description="PB1" evidence="4">
    <location>
        <begin position="1772"/>
        <end position="1853"/>
    </location>
</feature>
<dbReference type="SMART" id="SM00369">
    <property type="entry name" value="LRR_TYP"/>
    <property type="match status" value="7"/>
</dbReference>
<evidence type="ECO:0000313" key="5">
    <source>
        <dbReference type="Proteomes" id="UP000813463"/>
    </source>
</evidence>
<evidence type="ECO:0000256" key="1">
    <source>
        <dbReference type="ARBA" id="ARBA00022614"/>
    </source>
</evidence>
<name>A0A9R0KAM6_SPIOL</name>
<dbReference type="InterPro" id="IPR055414">
    <property type="entry name" value="LRR_R13L4/SHOC2-like"/>
</dbReference>
<sequence>MEIESASTGEFDYVWSSVKKELIQKSRVSDNGHLYLEGDPHSWIQSNPASLQLVRSLELVFYDDDVKNLEDSIGQLSELSHLYILASRFLNCLPNAIIGLQNLQELRVKDCYDLEELPPNLGHLISLKHLYVSGCGRIKSLPNSIMKLHHLVTLDLTQCDSFAKLPEGLNELVSLRYLSVSDCPIKSLPDCMMKLSSLEGLDLTGCCSIRDIVGNLGQLINLTSLSICFCCLNSILHSMPRLWTNLEILRLKGVCDSITELPAKLDRLVGLRRLSLYECADIESLPDSMSNLSKLEAFDLQGQCFSECCPMVLPKNLDVLVSLKHLSLDQICDIEALPDSLMKLYNLETLHIYGVSDNSFHLENFPPGLDQLVSLRRFSLGYCDIQSLPDSMTKLSNLETLILKGCDDLSSLPANMDQLVSLRHLSLEWCMIKFVPNIGGLRNLEDLQLKCCDCLEELPADLGELVNLWRLDISGTQIKCLPGSISKLYNLQFLILPGGFRLETLLHNIKDSVLISVDEPLIRNRAWSELRKEITRFSEQIDSEATCYSVCVLELIMTPQKINYASEVEKMPNFLRMLPLSLFPPIPAWKMATDAAMVEYEWSSLRKEASYLCLDEDPGKWIQANPSDCLSVRSLELNYLKNVEKIVDPSSIVELSQLIHLRFYDCLSLKYLPNTITSLAKLQSLEIVNCYELQELPPNLGDLESLTHLHLDRCAAIKFLPNSLAKLSKLTGLHLSSCKSLTELPANLKVVNLTIASCGNITCLSEGLSHLQTLCLSFCESLTELPANLNVINLKIMYCSHIMCLPKGLSHLQTLFFEAYYLSKECLVNVKGLVSLRRLTIKNYARTHQSRRSIIDLLENLDELPELFLLNIESTTIKCLPWSITKSPKLRFLFLPMGFILQTLPYHLNDSIIITVNYEHVRKTWKELKTEIGPLVVQVGNREMPMTAAQNTFIPVPGYLRWYGDNADTEQQILHNYDSLMSVKILDLGIALITMELIRFIEELPQLTHLYISDAEFMILIMWITNAEFLQHLPNTIMRMTHLSMQYCHKSPSDVLGKLFNLKSLDLHMSCESELPASMDLPVSLQCLTLQNWKFESLPDSMEKLTNLKALELHYCSDLVSFPANLSLTRIKIVSTTFKSLPIGLCHLEILHEVEGCLEGYYNCHDFKDYLNHLVNLETLSITCCAIKSFPYTTELHNLRELQLRDCFRLKKLPPNLGELINLHTLDISGTRIKTLPDSIVKLPNLKRLVLPKCFIVESLPPNVMFSVDDMDETYYQKMGYYDLETSDEDSEISLQSAEGVVEVISEESEEEINVEQRSPRLLQNQLDATVPGDSNGYKDDLISESSQRPSRDTYKEDNGIVEGASEEGIIAEQQTPHLLQNISSNTAYDRDSHSYYGRIDPIGKDSHHAFCSSEDQLTETFPFGNENCTTHYRFSNSRETGLPGQSSQPSLQIQTANTSLEVEPALAPIYQHDSRYDTGHGIDSLEAEPELAPIYQHDSQCDARNLGDGIDSLEAEPAFAPIYQHDSRRDASNLGGRIESLEVEPARAPIYQNDSRCDARNFVDGIDSLEVEPALAPIYQPDSRCDARNLGEGIESLEVEPALATICHNDSGRDARNLGDGIDNHVQENGQNNENLQTGWDKRNSKKITKEAILNLFPRNITLVSAAKELGVSRSTMKRKLIEFGIKWPSSRHAKKKKSTTKSPSSNNPSQINLEGLDSANQHTLSDQVPSKCNAIDNSTKEVPVMATQLHTDVNQCTLSNTVQESGSSWRFVVKATYKEYPVRFESFCTSVTDLKKEVADNLELELGTFRIQYEDDDKEWMLMTKNKHLEYACNLSKSSGSNILRLLIIDL</sequence>
<gene>
    <name evidence="6" type="primary">LOC110803441</name>
</gene>
<proteinExistence type="predicted"/>
<dbReference type="SUPFAM" id="SSF52058">
    <property type="entry name" value="L domain-like"/>
    <property type="match status" value="2"/>
</dbReference>
<accession>A0A9R0KAM6</accession>
<dbReference type="Pfam" id="PF23598">
    <property type="entry name" value="LRR_14"/>
    <property type="match status" value="1"/>
</dbReference>
<keyword evidence="1" id="KW-0433">Leucine-rich repeat</keyword>
<dbReference type="SUPFAM" id="SSF54277">
    <property type="entry name" value="CAD &amp; PB1 domains"/>
    <property type="match status" value="1"/>
</dbReference>
<dbReference type="Proteomes" id="UP000813463">
    <property type="component" value="Chromosome 6"/>
</dbReference>
<dbReference type="InterPro" id="IPR003591">
    <property type="entry name" value="Leu-rich_rpt_typical-subtyp"/>
</dbReference>
<organism evidence="5 6">
    <name type="scientific">Spinacia oleracea</name>
    <name type="common">Spinach</name>
    <dbReference type="NCBI Taxonomy" id="3562"/>
    <lineage>
        <taxon>Eukaryota</taxon>
        <taxon>Viridiplantae</taxon>
        <taxon>Streptophyta</taxon>
        <taxon>Embryophyta</taxon>
        <taxon>Tracheophyta</taxon>
        <taxon>Spermatophyta</taxon>
        <taxon>Magnoliopsida</taxon>
        <taxon>eudicotyledons</taxon>
        <taxon>Gunneridae</taxon>
        <taxon>Pentapetalae</taxon>
        <taxon>Caryophyllales</taxon>
        <taxon>Chenopodiaceae</taxon>
        <taxon>Chenopodioideae</taxon>
        <taxon>Anserineae</taxon>
        <taxon>Spinacia</taxon>
    </lineage>
</organism>
<dbReference type="InterPro" id="IPR032675">
    <property type="entry name" value="LRR_dom_sf"/>
</dbReference>
<dbReference type="Gene3D" id="3.80.10.10">
    <property type="entry name" value="Ribonuclease Inhibitor"/>
    <property type="match status" value="5"/>
</dbReference>
<dbReference type="SUPFAM" id="SSF52047">
    <property type="entry name" value="RNI-like"/>
    <property type="match status" value="2"/>
</dbReference>
<dbReference type="PANTHER" id="PTHR47186:SF3">
    <property type="entry name" value="OS09G0267800 PROTEIN"/>
    <property type="match status" value="1"/>
</dbReference>
<dbReference type="InterPro" id="IPR000270">
    <property type="entry name" value="PB1_dom"/>
</dbReference>
<keyword evidence="2" id="KW-0677">Repeat</keyword>